<keyword evidence="3" id="KW-1185">Reference proteome</keyword>
<evidence type="ECO:0000256" key="1">
    <source>
        <dbReference type="SAM" id="Phobius"/>
    </source>
</evidence>
<keyword evidence="1" id="KW-0812">Transmembrane</keyword>
<gene>
    <name evidence="2" type="ORF">SAMN04488552_1223</name>
</gene>
<protein>
    <submittedName>
        <fullName evidence="2">Uncharacterized protein</fullName>
    </submittedName>
</protein>
<proteinExistence type="predicted"/>
<reference evidence="2 3" key="1">
    <citation type="submission" date="2016-10" db="EMBL/GenBank/DDBJ databases">
        <authorList>
            <person name="Varghese N."/>
            <person name="Submissions S."/>
        </authorList>
    </citation>
    <scope>NUCLEOTIDE SEQUENCE [LARGE SCALE GENOMIC DNA]</scope>
    <source>
        <strain evidence="2 3">Mar_2010_102</strain>
    </source>
</reference>
<organism evidence="2 3">
    <name type="scientific">Christiangramia echinicola</name>
    <dbReference type="NCBI Taxonomy" id="279359"/>
    <lineage>
        <taxon>Bacteria</taxon>
        <taxon>Pseudomonadati</taxon>
        <taxon>Bacteroidota</taxon>
        <taxon>Flavobacteriia</taxon>
        <taxon>Flavobacteriales</taxon>
        <taxon>Flavobacteriaceae</taxon>
        <taxon>Christiangramia</taxon>
    </lineage>
</organism>
<evidence type="ECO:0000313" key="2">
    <source>
        <dbReference type="EMBL" id="SDR83721.1"/>
    </source>
</evidence>
<evidence type="ECO:0000313" key="3">
    <source>
        <dbReference type="Proteomes" id="UP000198858"/>
    </source>
</evidence>
<keyword evidence="1" id="KW-0472">Membrane</keyword>
<sequence>MRKYSIFISILTLIFGFTFYGEPVSIQIFNTEYVMAAEVLCFAVWLILTLLIQAINLKRYFSRNEA</sequence>
<dbReference type="Proteomes" id="UP000198858">
    <property type="component" value="Chromosome I"/>
</dbReference>
<name>A0A1H1MAA0_9FLAO</name>
<accession>A0A1H1MAA0</accession>
<keyword evidence="1" id="KW-1133">Transmembrane helix</keyword>
<dbReference type="EMBL" id="LT629745">
    <property type="protein sequence ID" value="SDR83721.1"/>
    <property type="molecule type" value="Genomic_DNA"/>
</dbReference>
<feature type="transmembrane region" description="Helical" evidence="1">
    <location>
        <begin position="37"/>
        <end position="57"/>
    </location>
</feature>
<dbReference type="AlphaFoldDB" id="A0A1H1MAA0"/>